<dbReference type="AlphaFoldDB" id="A0A1C3KKH6"/>
<feature type="transmembrane region" description="Helical" evidence="1">
    <location>
        <begin position="258"/>
        <end position="278"/>
    </location>
</feature>
<keyword evidence="1" id="KW-0472">Membrane</keyword>
<dbReference type="Proteomes" id="UP000243200">
    <property type="component" value="Unassembled WGS sequence"/>
</dbReference>
<protein>
    <submittedName>
        <fullName evidence="2">Plasmodium vivax Vir protein, putative</fullName>
    </submittedName>
</protein>
<gene>
    <name evidence="2" type="primary">PowCR01_000219900</name>
    <name evidence="2" type="ORF">POWCR01_000219900</name>
</gene>
<keyword evidence="1" id="KW-0812">Transmembrane</keyword>
<organism evidence="2 3">
    <name type="scientific">Plasmodium ovale</name>
    <name type="common">malaria parasite P. ovale</name>
    <dbReference type="NCBI Taxonomy" id="36330"/>
    <lineage>
        <taxon>Eukaryota</taxon>
        <taxon>Sar</taxon>
        <taxon>Alveolata</taxon>
        <taxon>Apicomplexa</taxon>
        <taxon>Aconoidasida</taxon>
        <taxon>Haemosporida</taxon>
        <taxon>Plasmodiidae</taxon>
        <taxon>Plasmodium</taxon>
        <taxon>Plasmodium (Plasmodium)</taxon>
    </lineage>
</organism>
<evidence type="ECO:0000256" key="1">
    <source>
        <dbReference type="SAM" id="Phobius"/>
    </source>
</evidence>
<accession>A0A1C3KKH6</accession>
<dbReference type="EMBL" id="FLRJ01000716">
    <property type="protein sequence ID" value="SBT74467.1"/>
    <property type="molecule type" value="Genomic_DNA"/>
</dbReference>
<keyword evidence="1" id="KW-1133">Transmembrane helix</keyword>
<reference evidence="2 3" key="1">
    <citation type="submission" date="2016-06" db="EMBL/GenBank/DDBJ databases">
        <authorList>
            <consortium name="Pathogen Informatics"/>
        </authorList>
    </citation>
    <scope>NUCLEOTIDE SEQUENCE [LARGE SCALE GENOMIC DNA]</scope>
</reference>
<dbReference type="OrthoDB" id="389468at2759"/>
<dbReference type="InterPro" id="IPR008780">
    <property type="entry name" value="Plasmodium_Vir"/>
</dbReference>
<evidence type="ECO:0000313" key="3">
    <source>
        <dbReference type="Proteomes" id="UP000243200"/>
    </source>
</evidence>
<dbReference type="VEuPathDB" id="PlasmoDB:POWCR01_000219900"/>
<name>A0A1C3KKH6_PLAOA</name>
<proteinExistence type="predicted"/>
<sequence>MDSEIEEYDIFTDIYEYEDLEKLRKNDNAGLGVQLYCEDLGSKYSEYEEYIKTICIHFMNFSNIFNVFRRISAKNKHKSCGIMNYWINSDIRDINKHQILDLDFYNSLTKKLGENLKINDCSLKLHKIKNEEFENLKILYQLYNHFYKMNGKIKTLQNSNTCDHYCTHRNNCVNIYNANIEKCLNNRNNNFCKELQNFSEKYSSDNSCGMCPEVSSLTPFPHASEEVIRIPEQSALITEPDVDSHDNPTHPIHSNESFIIYTILCLAGTLFFFLLFLYKFTPFGTWLRLRKQKKKIICDNTSNEIHELLPNTEHEYYGSKSNHFNVQYHSL</sequence>
<dbReference type="Pfam" id="PF05795">
    <property type="entry name" value="Plasmodium_Vir"/>
    <property type="match status" value="2"/>
</dbReference>
<evidence type="ECO:0000313" key="2">
    <source>
        <dbReference type="EMBL" id="SBT74467.1"/>
    </source>
</evidence>
<dbReference type="VEuPathDB" id="PlasmoDB:PocGH01_00231400"/>